<reference evidence="3" key="2">
    <citation type="journal article" date="2016" name="Sci. Rep.">
        <title>Dictyocaulus viviparus genome, variome and transcriptome elucidate lungworm biology and support future intervention.</title>
        <authorList>
            <person name="McNulty S.N."/>
            <person name="Strube C."/>
            <person name="Rosa B.A."/>
            <person name="Martin J.C."/>
            <person name="Tyagi R."/>
            <person name="Choi Y.J."/>
            <person name="Wang Q."/>
            <person name="Hallsworth Pepin K."/>
            <person name="Zhang X."/>
            <person name="Ozersky P."/>
            <person name="Wilson R.K."/>
            <person name="Sternberg P.W."/>
            <person name="Gasser R.B."/>
            <person name="Mitreva M."/>
        </authorList>
    </citation>
    <scope>NUCLEOTIDE SEQUENCE [LARGE SCALE GENOMIC DNA]</scope>
    <source>
        <strain evidence="3">HannoverDv2000</strain>
    </source>
</reference>
<name>A0A0D8Y0T0_DICVI</name>
<reference evidence="2 3" key="1">
    <citation type="submission" date="2013-11" db="EMBL/GenBank/DDBJ databases">
        <title>Draft genome of the bovine lungworm Dictyocaulus viviparus.</title>
        <authorList>
            <person name="Mitreva M."/>
        </authorList>
    </citation>
    <scope>NUCLEOTIDE SEQUENCE [LARGE SCALE GENOMIC DNA]</scope>
    <source>
        <strain evidence="2 3">HannoverDv2000</strain>
    </source>
</reference>
<evidence type="ECO:0000256" key="1">
    <source>
        <dbReference type="SAM" id="MobiDB-lite"/>
    </source>
</evidence>
<accession>A0A0D8Y0T0</accession>
<organism evidence="2 3">
    <name type="scientific">Dictyocaulus viviparus</name>
    <name type="common">Bovine lungworm</name>
    <dbReference type="NCBI Taxonomy" id="29172"/>
    <lineage>
        <taxon>Eukaryota</taxon>
        <taxon>Metazoa</taxon>
        <taxon>Ecdysozoa</taxon>
        <taxon>Nematoda</taxon>
        <taxon>Chromadorea</taxon>
        <taxon>Rhabditida</taxon>
        <taxon>Rhabditina</taxon>
        <taxon>Rhabditomorpha</taxon>
        <taxon>Strongyloidea</taxon>
        <taxon>Metastrongylidae</taxon>
        <taxon>Dictyocaulus</taxon>
    </lineage>
</organism>
<keyword evidence="3" id="KW-1185">Reference proteome</keyword>
<dbReference type="AlphaFoldDB" id="A0A0D8Y0T0"/>
<dbReference type="Proteomes" id="UP000053766">
    <property type="component" value="Unassembled WGS sequence"/>
</dbReference>
<sequence>MPPKKAGKKNKDDNWDDELIEQKLASLMTKKVANEVDWDAESDEESVKQEKPAPRKAAFSMLMADSDEEKNASSHSDTEKDVTEKIPYEKEKKQENICVKHDIKKKGKKGKKVKHEVEDDLDAILATLEYDHKVVPADKSRKTDEKKEKSDLGFVAEACKEQKVQQIENEEALELSKTAEVVVEHTKKKKKVKDRKETNTRDNDQNIKEEENVKNDNEVHDCGDVDEAGGDGDEIKD</sequence>
<evidence type="ECO:0000313" key="3">
    <source>
        <dbReference type="Proteomes" id="UP000053766"/>
    </source>
</evidence>
<dbReference type="EMBL" id="KN716276">
    <property type="protein sequence ID" value="KJH48201.1"/>
    <property type="molecule type" value="Genomic_DNA"/>
</dbReference>
<feature type="compositionally biased region" description="Acidic residues" evidence="1">
    <location>
        <begin position="224"/>
        <end position="237"/>
    </location>
</feature>
<gene>
    <name evidence="2" type="ORF">DICVIV_05719</name>
</gene>
<feature type="non-terminal residue" evidence="2">
    <location>
        <position position="237"/>
    </location>
</feature>
<feature type="compositionally biased region" description="Basic and acidic residues" evidence="1">
    <location>
        <begin position="194"/>
        <end position="223"/>
    </location>
</feature>
<proteinExistence type="predicted"/>
<protein>
    <submittedName>
        <fullName evidence="2">Uncharacterized protein</fullName>
    </submittedName>
</protein>
<feature type="region of interest" description="Disordered" evidence="1">
    <location>
        <begin position="35"/>
        <end position="88"/>
    </location>
</feature>
<feature type="compositionally biased region" description="Basic and acidic residues" evidence="1">
    <location>
        <begin position="69"/>
        <end position="88"/>
    </location>
</feature>
<feature type="region of interest" description="Disordered" evidence="1">
    <location>
        <begin position="184"/>
        <end position="237"/>
    </location>
</feature>
<evidence type="ECO:0000313" key="2">
    <source>
        <dbReference type="EMBL" id="KJH48201.1"/>
    </source>
</evidence>